<dbReference type="InterPro" id="IPR036770">
    <property type="entry name" value="Ankyrin_rpt-contain_sf"/>
</dbReference>
<evidence type="ECO:0000256" key="2">
    <source>
        <dbReference type="SAM" id="MobiDB-lite"/>
    </source>
</evidence>
<feature type="repeat" description="ANK" evidence="1">
    <location>
        <begin position="346"/>
        <end position="378"/>
    </location>
</feature>
<name>A0A2P7YJF2_9PEZI</name>
<feature type="region of interest" description="Disordered" evidence="2">
    <location>
        <begin position="802"/>
        <end position="823"/>
    </location>
</feature>
<evidence type="ECO:0000313" key="4">
    <source>
        <dbReference type="Proteomes" id="UP000243723"/>
    </source>
</evidence>
<comment type="caution">
    <text evidence="3">The sequence shown here is derived from an EMBL/GenBank/DDBJ whole genome shotgun (WGS) entry which is preliminary data.</text>
</comment>
<feature type="repeat" description="ANK" evidence="1">
    <location>
        <begin position="413"/>
        <end position="445"/>
    </location>
</feature>
<sequence>MRQHDYNLVVDECDTQDLDKAISAQLRPQRLSGSIEIEQKIRDRASGVFQWVNLVTERLIEKDNEGEGPRAMLREIENTPDELKGIYEDLLQRTSRKDAGDALLLMQWICFSARPLTLDELRIALVMDARCIQKPTVAETLLENEGCTDTEHMEKKLKALSKGLLEVKSYGGPRLVHFIHQSALEYTIDEGLVQLYHKQREWIQPHEDVAISAHHRLVRSCIRYLVVHEICALDHEALSSTELRLLPFSEYVVDFWRWHATLADAMDICPQDLVEALRWPSPEVLQSWIDLSHTWASCRGTVAVDQFSTGNNLLFVAVEAGLTSVIEFILSRMTDPRTILRNMYHSGASLLDRAAVLGRCPILRLLLHHGMDAETPSEYGMTPLHWAAKSPFVEAVQMLLDAGADAQARDRIDEQTPLHEAAKSGHIEVMALLLTKATDADPHDKHGLSPLHFADWDDNSEIITRLIEAGADVNSLNKDKTQQGYLQIVSTLLSFGCDPNIRGRRGLTAVAHAAINDHIKVLRALIQANADLHLSDLLGNNVLLITAGFGSASALTLLLDEGANPDCTNNAGSNALHMTALYDTAANATVLLERGVGTEERDIEGWTPLMLAASHEQSEAVTLLMQWGAYEMSEAESIQVVMAQEAVEILEEDEDVGTEARFASDLERALSASLQVDVDPPTAGAESHDEGEKEQLVEDITNDLSKGDGIGMEGKTVPAESRAESFLVRAPEMWEKDSTAAEELSENLTETCTGDMLGDNENVAQLYSMSTKGRQVEEIDLPIEADSKDSLVEDETGLLAAGCAPEGLNGDRDAQQQEPVLPE</sequence>
<dbReference type="SUPFAM" id="SSF48403">
    <property type="entry name" value="Ankyrin repeat"/>
    <property type="match status" value="1"/>
</dbReference>
<dbReference type="PANTHER" id="PTHR46224:SF64">
    <property type="entry name" value="IQ MOTIF AND ANKYRIN REPEAT DOMAIN-CONTAINING PROTEIN 1"/>
    <property type="match status" value="1"/>
</dbReference>
<dbReference type="EMBL" id="NHZQ01000422">
    <property type="protein sequence ID" value="PSK36102.1"/>
    <property type="molecule type" value="Genomic_DNA"/>
</dbReference>
<dbReference type="PROSITE" id="PS50088">
    <property type="entry name" value="ANK_REPEAT"/>
    <property type="match status" value="6"/>
</dbReference>
<feature type="repeat" description="ANK" evidence="1">
    <location>
        <begin position="505"/>
        <end position="537"/>
    </location>
</feature>
<feature type="repeat" description="ANK" evidence="1">
    <location>
        <begin position="446"/>
        <end position="478"/>
    </location>
</feature>
<feature type="repeat" description="ANK" evidence="1">
    <location>
        <begin position="604"/>
        <end position="629"/>
    </location>
</feature>
<evidence type="ECO:0000256" key="1">
    <source>
        <dbReference type="PROSITE-ProRule" id="PRU00023"/>
    </source>
</evidence>
<dbReference type="PROSITE" id="PS50297">
    <property type="entry name" value="ANK_REP_REGION"/>
    <property type="match status" value="5"/>
</dbReference>
<dbReference type="PRINTS" id="PR01415">
    <property type="entry name" value="ANKYRIN"/>
</dbReference>
<reference evidence="3 4" key="1">
    <citation type="submission" date="2017-05" db="EMBL/GenBank/DDBJ databases">
        <title>Draft genome sequence of Elsinoe australis.</title>
        <authorList>
            <person name="Cheng Q."/>
        </authorList>
    </citation>
    <scope>NUCLEOTIDE SEQUENCE [LARGE SCALE GENOMIC DNA]</scope>
    <source>
        <strain evidence="3 4">NL1</strain>
    </source>
</reference>
<protein>
    <submittedName>
        <fullName evidence="3">Uncharacterized protein</fullName>
    </submittedName>
</protein>
<dbReference type="PANTHER" id="PTHR46224">
    <property type="entry name" value="ANKYRIN REPEAT FAMILY PROTEIN"/>
    <property type="match status" value="1"/>
</dbReference>
<feature type="repeat" description="ANK" evidence="1">
    <location>
        <begin position="379"/>
        <end position="411"/>
    </location>
</feature>
<keyword evidence="1" id="KW-0040">ANK repeat</keyword>
<dbReference type="InterPro" id="IPR002110">
    <property type="entry name" value="Ankyrin_rpt"/>
</dbReference>
<evidence type="ECO:0000313" key="3">
    <source>
        <dbReference type="EMBL" id="PSK36102.1"/>
    </source>
</evidence>
<accession>A0A2P7YJF2</accession>
<dbReference type="OrthoDB" id="1577640at2759"/>
<organism evidence="3 4">
    <name type="scientific">Elsinoe australis</name>
    <dbReference type="NCBI Taxonomy" id="40998"/>
    <lineage>
        <taxon>Eukaryota</taxon>
        <taxon>Fungi</taxon>
        <taxon>Dikarya</taxon>
        <taxon>Ascomycota</taxon>
        <taxon>Pezizomycotina</taxon>
        <taxon>Dothideomycetes</taxon>
        <taxon>Dothideomycetidae</taxon>
        <taxon>Myriangiales</taxon>
        <taxon>Elsinoaceae</taxon>
        <taxon>Elsinoe</taxon>
    </lineage>
</organism>
<proteinExistence type="predicted"/>
<dbReference type="Pfam" id="PF12796">
    <property type="entry name" value="Ank_2"/>
    <property type="match status" value="3"/>
</dbReference>
<dbReference type="Gene3D" id="1.25.40.20">
    <property type="entry name" value="Ankyrin repeat-containing domain"/>
    <property type="match status" value="2"/>
</dbReference>
<dbReference type="InterPro" id="IPR051616">
    <property type="entry name" value="Cul2-RING_E3_ligase_SR"/>
</dbReference>
<dbReference type="STRING" id="40998.A0A2P7YJF2"/>
<dbReference type="SMART" id="SM00248">
    <property type="entry name" value="ANK"/>
    <property type="match status" value="9"/>
</dbReference>
<gene>
    <name evidence="3" type="ORF">B9Z65_5917</name>
</gene>
<dbReference type="Proteomes" id="UP000243723">
    <property type="component" value="Unassembled WGS sequence"/>
</dbReference>
<dbReference type="AlphaFoldDB" id="A0A2P7YJF2"/>
<keyword evidence="4" id="KW-1185">Reference proteome</keyword>